<sequence length="412" mass="44326">MSYKRNLGTMCLNGLAAVLMMGRMLAYAKLLPVPAFGALSVGLLVSASLSMVNALGLFLLMQRDLPCLFAARRFTRGMVMMCEVALVTVLCAVPLLGYSATGLSLAGGAGALLALAAVHGLSNQFFGIISTESKSRLLQSEFSATLFARSCVILLAGVLGAGKWGSAEAILIAEILATLAMVGIATVRAGTRYGRASWGLPKLALRHLRHAEWRAAGALFVSVVLAFLMQNTDRWMAADALEKHVFAQFAFAWTLLSMASTFQVTVNANLFPSLAAQIYHSGRNVVRVRTTKTSLGLLAALGLLALPGYFIIRWGTETYFPQYSDVLNYMPLFLAASAFRASDFWANYFVISGRTRVLFACQLSVLLATLVVWGVTGLYSEMPLLMRLSILTLALSALSFCFGLVAVRVGEK</sequence>
<evidence type="ECO:0008006" key="4">
    <source>
        <dbReference type="Google" id="ProtNLM"/>
    </source>
</evidence>
<dbReference type="AlphaFoldDB" id="A0A9Q2C5K8"/>
<accession>A0A9Q2C5K8</accession>
<keyword evidence="1" id="KW-0472">Membrane</keyword>
<feature type="transmembrane region" description="Helical" evidence="1">
    <location>
        <begin position="73"/>
        <end position="96"/>
    </location>
</feature>
<feature type="transmembrane region" description="Helical" evidence="1">
    <location>
        <begin position="211"/>
        <end position="229"/>
    </location>
</feature>
<feature type="transmembrane region" description="Helical" evidence="1">
    <location>
        <begin position="385"/>
        <end position="407"/>
    </location>
</feature>
<organism evidence="2 3">
    <name type="scientific">Ralstonia pickettii</name>
    <name type="common">Burkholderia pickettii</name>
    <dbReference type="NCBI Taxonomy" id="329"/>
    <lineage>
        <taxon>Bacteria</taxon>
        <taxon>Pseudomonadati</taxon>
        <taxon>Pseudomonadota</taxon>
        <taxon>Betaproteobacteria</taxon>
        <taxon>Burkholderiales</taxon>
        <taxon>Burkholderiaceae</taxon>
        <taxon>Ralstonia</taxon>
    </lineage>
</organism>
<feature type="transmembrane region" description="Helical" evidence="1">
    <location>
        <begin position="102"/>
        <end position="121"/>
    </location>
</feature>
<evidence type="ECO:0000313" key="3">
    <source>
        <dbReference type="Proteomes" id="UP001199322"/>
    </source>
</evidence>
<dbReference type="EMBL" id="QGBI01000043">
    <property type="protein sequence ID" value="MBX3893485.1"/>
    <property type="molecule type" value="Genomic_DNA"/>
</dbReference>
<gene>
    <name evidence="2" type="ORF">DEE74_26810</name>
</gene>
<name>A0A9Q2C5K8_RALPI</name>
<evidence type="ECO:0000256" key="1">
    <source>
        <dbReference type="SAM" id="Phobius"/>
    </source>
</evidence>
<protein>
    <recommendedName>
        <fullName evidence="4">Polysaccharide biosynthesis protein</fullName>
    </recommendedName>
</protein>
<feature type="transmembrane region" description="Helical" evidence="1">
    <location>
        <begin position="38"/>
        <end position="61"/>
    </location>
</feature>
<feature type="transmembrane region" description="Helical" evidence="1">
    <location>
        <begin position="170"/>
        <end position="190"/>
    </location>
</feature>
<feature type="transmembrane region" description="Helical" evidence="1">
    <location>
        <begin position="357"/>
        <end position="379"/>
    </location>
</feature>
<comment type="caution">
    <text evidence="2">The sequence shown here is derived from an EMBL/GenBank/DDBJ whole genome shotgun (WGS) entry which is preliminary data.</text>
</comment>
<proteinExistence type="predicted"/>
<feature type="transmembrane region" description="Helical" evidence="1">
    <location>
        <begin position="142"/>
        <end position="164"/>
    </location>
</feature>
<feature type="transmembrane region" description="Helical" evidence="1">
    <location>
        <begin position="293"/>
        <end position="312"/>
    </location>
</feature>
<dbReference type="Proteomes" id="UP001199322">
    <property type="component" value="Unassembled WGS sequence"/>
</dbReference>
<keyword evidence="1" id="KW-0812">Transmembrane</keyword>
<reference evidence="2" key="1">
    <citation type="submission" date="2018-06" db="EMBL/GenBank/DDBJ databases">
        <authorList>
            <person name="O'Rourke A."/>
        </authorList>
    </citation>
    <scope>NUCLEOTIDE SEQUENCE</scope>
    <source>
        <strain evidence="2">132550021-3</strain>
    </source>
</reference>
<dbReference type="RefSeq" id="WP_116577075.1">
    <property type="nucleotide sequence ID" value="NZ_JACBXL010000034.1"/>
</dbReference>
<keyword evidence="1" id="KW-1133">Transmembrane helix</keyword>
<feature type="transmembrane region" description="Helical" evidence="1">
    <location>
        <begin position="332"/>
        <end position="350"/>
    </location>
</feature>
<feature type="transmembrane region" description="Helical" evidence="1">
    <location>
        <begin position="249"/>
        <end position="272"/>
    </location>
</feature>
<evidence type="ECO:0000313" key="2">
    <source>
        <dbReference type="EMBL" id="MBX3893485.1"/>
    </source>
</evidence>